<dbReference type="CDD" id="cd06261">
    <property type="entry name" value="TM_PBP2"/>
    <property type="match status" value="1"/>
</dbReference>
<evidence type="ECO:0000256" key="2">
    <source>
        <dbReference type="ARBA" id="ARBA00022448"/>
    </source>
</evidence>
<proteinExistence type="inferred from homology"/>
<dbReference type="PROSITE" id="PS50928">
    <property type="entry name" value="ABC_TM1"/>
    <property type="match status" value="1"/>
</dbReference>
<keyword evidence="6 7" id="KW-0472">Membrane</keyword>
<dbReference type="PANTHER" id="PTHR30193:SF37">
    <property type="entry name" value="INNER MEMBRANE ABC TRANSPORTER PERMEASE PROTEIN YCJO"/>
    <property type="match status" value="1"/>
</dbReference>
<comment type="similarity">
    <text evidence="7">Belongs to the binding-protein-dependent transport system permease family.</text>
</comment>
<gene>
    <name evidence="9" type="ORF">ACFPOG_10505</name>
</gene>
<feature type="domain" description="ABC transmembrane type-1" evidence="8">
    <location>
        <begin position="74"/>
        <end position="287"/>
    </location>
</feature>
<accession>A0ABW0K5Q6</accession>
<keyword evidence="4 7" id="KW-0812">Transmembrane</keyword>
<dbReference type="Gene3D" id="1.10.3720.10">
    <property type="entry name" value="MetI-like"/>
    <property type="match status" value="1"/>
</dbReference>
<evidence type="ECO:0000313" key="9">
    <source>
        <dbReference type="EMBL" id="MFC5448695.1"/>
    </source>
</evidence>
<feature type="transmembrane region" description="Helical" evidence="7">
    <location>
        <begin position="21"/>
        <end position="41"/>
    </location>
</feature>
<evidence type="ECO:0000256" key="4">
    <source>
        <dbReference type="ARBA" id="ARBA00022692"/>
    </source>
</evidence>
<keyword evidence="3" id="KW-1003">Cell membrane</keyword>
<keyword evidence="10" id="KW-1185">Reference proteome</keyword>
<protein>
    <submittedName>
        <fullName evidence="9">Carbohydrate ABC transporter permease</fullName>
    </submittedName>
</protein>
<evidence type="ECO:0000256" key="1">
    <source>
        <dbReference type="ARBA" id="ARBA00004651"/>
    </source>
</evidence>
<dbReference type="InterPro" id="IPR051393">
    <property type="entry name" value="ABC_transporter_permease"/>
</dbReference>
<feature type="transmembrane region" description="Helical" evidence="7">
    <location>
        <begin position="114"/>
        <end position="133"/>
    </location>
</feature>
<keyword evidence="5 7" id="KW-1133">Transmembrane helix</keyword>
<evidence type="ECO:0000256" key="6">
    <source>
        <dbReference type="ARBA" id="ARBA00023136"/>
    </source>
</evidence>
<organism evidence="9 10">
    <name type="scientific">Paenibacillus aestuarii</name>
    <dbReference type="NCBI Taxonomy" id="516965"/>
    <lineage>
        <taxon>Bacteria</taxon>
        <taxon>Bacillati</taxon>
        <taxon>Bacillota</taxon>
        <taxon>Bacilli</taxon>
        <taxon>Bacillales</taxon>
        <taxon>Paenibacillaceae</taxon>
        <taxon>Paenibacillus</taxon>
    </lineage>
</organism>
<evidence type="ECO:0000259" key="8">
    <source>
        <dbReference type="PROSITE" id="PS50928"/>
    </source>
</evidence>
<dbReference type="InterPro" id="IPR035906">
    <property type="entry name" value="MetI-like_sf"/>
</dbReference>
<dbReference type="RefSeq" id="WP_270878113.1">
    <property type="nucleotide sequence ID" value="NZ_JAQFVF010000017.1"/>
</dbReference>
<evidence type="ECO:0000256" key="3">
    <source>
        <dbReference type="ARBA" id="ARBA00022475"/>
    </source>
</evidence>
<dbReference type="PANTHER" id="PTHR30193">
    <property type="entry name" value="ABC TRANSPORTER PERMEASE PROTEIN"/>
    <property type="match status" value="1"/>
</dbReference>
<feature type="transmembrane region" description="Helical" evidence="7">
    <location>
        <begin position="271"/>
        <end position="291"/>
    </location>
</feature>
<dbReference type="Pfam" id="PF00528">
    <property type="entry name" value="BPD_transp_1"/>
    <property type="match status" value="1"/>
</dbReference>
<feature type="transmembrane region" description="Helical" evidence="7">
    <location>
        <begin position="78"/>
        <end position="102"/>
    </location>
</feature>
<dbReference type="InterPro" id="IPR000515">
    <property type="entry name" value="MetI-like"/>
</dbReference>
<reference evidence="10" key="1">
    <citation type="journal article" date="2019" name="Int. J. Syst. Evol. Microbiol.">
        <title>The Global Catalogue of Microorganisms (GCM) 10K type strain sequencing project: providing services to taxonomists for standard genome sequencing and annotation.</title>
        <authorList>
            <consortium name="The Broad Institute Genomics Platform"/>
            <consortium name="The Broad Institute Genome Sequencing Center for Infectious Disease"/>
            <person name="Wu L."/>
            <person name="Ma J."/>
        </authorList>
    </citation>
    <scope>NUCLEOTIDE SEQUENCE [LARGE SCALE GENOMIC DNA]</scope>
    <source>
        <strain evidence="10">KACC 11904</strain>
    </source>
</reference>
<dbReference type="EMBL" id="JBHSMJ010000010">
    <property type="protein sequence ID" value="MFC5448695.1"/>
    <property type="molecule type" value="Genomic_DNA"/>
</dbReference>
<comment type="caution">
    <text evidence="9">The sequence shown here is derived from an EMBL/GenBank/DDBJ whole genome shotgun (WGS) entry which is preliminary data.</text>
</comment>
<dbReference type="Proteomes" id="UP001596044">
    <property type="component" value="Unassembled WGS sequence"/>
</dbReference>
<dbReference type="SUPFAM" id="SSF161098">
    <property type="entry name" value="MetI-like"/>
    <property type="match status" value="1"/>
</dbReference>
<evidence type="ECO:0000256" key="5">
    <source>
        <dbReference type="ARBA" id="ARBA00022989"/>
    </source>
</evidence>
<sequence>MASRQSNARRTQEWLTAYSFLLPNILGLMTFVFIPIVYAFYVSLHDWNALSPKVFVGFKNYVTLMSDADWWHSVSRTLLFSVVYVPLLFCLALLSALLVSTLRGRAVGVVRTMFLLPFAITSVISAIIAMFLLDPRNGLANQLLAAVGIGTQQFLGSPTQAMYCVIFTLLWINLGYNMTIFVSAIKEIPSDYFEAAQIDGATGFQRFRHITFPLLRETNTFILIVTTIASFQIFDQIMVMTKGGPMDSTEVSVLYIFKQAFQMLNMGYSSALAFVLFIIIFVLSMIQLKFFSSND</sequence>
<evidence type="ECO:0000313" key="10">
    <source>
        <dbReference type="Proteomes" id="UP001596044"/>
    </source>
</evidence>
<keyword evidence="2 7" id="KW-0813">Transport</keyword>
<comment type="subcellular location">
    <subcellularLocation>
        <location evidence="1 7">Cell membrane</location>
        <topology evidence="1 7">Multi-pass membrane protein</topology>
    </subcellularLocation>
</comment>
<feature type="transmembrane region" description="Helical" evidence="7">
    <location>
        <begin position="160"/>
        <end position="182"/>
    </location>
</feature>
<evidence type="ECO:0000256" key="7">
    <source>
        <dbReference type="RuleBase" id="RU363032"/>
    </source>
</evidence>
<name>A0ABW0K5Q6_9BACL</name>